<organism evidence="3 4">
    <name type="scientific">Hyalangium rubrum</name>
    <dbReference type="NCBI Taxonomy" id="3103134"/>
    <lineage>
        <taxon>Bacteria</taxon>
        <taxon>Pseudomonadati</taxon>
        <taxon>Myxococcota</taxon>
        <taxon>Myxococcia</taxon>
        <taxon>Myxococcales</taxon>
        <taxon>Cystobacterineae</taxon>
        <taxon>Archangiaceae</taxon>
        <taxon>Hyalangium</taxon>
    </lineage>
</organism>
<keyword evidence="4" id="KW-1185">Reference proteome</keyword>
<comment type="caution">
    <text evidence="3">The sequence shown here is derived from an EMBL/GenBank/DDBJ whole genome shotgun (WGS) entry which is preliminary data.</text>
</comment>
<gene>
    <name evidence="3" type="ORF">SYV04_01965</name>
</gene>
<dbReference type="Proteomes" id="UP001291309">
    <property type="component" value="Unassembled WGS sequence"/>
</dbReference>
<dbReference type="InterPro" id="IPR045670">
    <property type="entry name" value="DUF5916"/>
</dbReference>
<evidence type="ECO:0000313" key="4">
    <source>
        <dbReference type="Proteomes" id="UP001291309"/>
    </source>
</evidence>
<evidence type="ECO:0000259" key="2">
    <source>
        <dbReference type="Pfam" id="PF19313"/>
    </source>
</evidence>
<feature type="signal peptide" evidence="1">
    <location>
        <begin position="1"/>
        <end position="21"/>
    </location>
</feature>
<dbReference type="Gene3D" id="2.60.40.1190">
    <property type="match status" value="1"/>
</dbReference>
<evidence type="ECO:0000313" key="3">
    <source>
        <dbReference type="EMBL" id="MDY7225123.1"/>
    </source>
</evidence>
<sequence length="869" mass="95148">MRQVLGLLWGGWLLGGTVAAAQEPPAQAPQLRAVRRTSSVKLDGKLDEAAWQDAPVYSEFRQSFPNPDTAPGQRTEVRILHDDDSILFGIIAYDTEPALIDRRLGRRDVPPNSDLVTVFIDPRREGRTGHAFSVTAAGVLKDSLIVEDNQFVDDWDAVWEGAAAQRPDGWSAELRIPLALLRLRDTPVQTWGLGVRRQVARTQEIIDSTFVPLGANALLSRLGALTDFSTPIHPQVLELSPYVATRLIRRPQFSDEARPKPRLSLPSADVGLDLRWSPSRSLDVVGALNPDFSQLEADQLLVNLSNFEVFFPERRPFFTQGMELFHPVMNNEGRTRQLLFYSRRIGLDTPILGAVKVTGSVGDNVVFGVLDSLVAGVADPLKQEALSRGESPDEENPNRDLYFHPRRPLHLGLGEELPAEEPITRNFLAAVGRGRFGGIASVGLSFASSSPFASQACPSEGPSTPEEVSRCRPTGGHAAALDWTVGTASGEWRVLGQLTGSQVTGGSPDGDPLPDGTLLRAGDRGLGTFVRAGLLGGEPFRFSVGHTYASPRLELNRTGYLQAQNEQTADVQLGFVQSAGVGPFEALESQLTLFTRWTTDGREVPLATRAINTLDVTLPGYHALSFTSGYETKRQDVREISGTGIPVELPSHLYLALTGSSDPRRGVVVGFDSFYERFFSRGPSPSQGGAGAELSLTVTAHPQLESFLAVSLSRPAEGSRYLETLGEGRFLFGELEPQYFSLTLRQLWVITPRLTLQGYGQLFHGSVRASAFYEATPEPGQSVRLADLVRTEPELDPDFDFSGVNLNLVLRWEYRPGASFYAVYSRTQNGLPTDAGELSLSPRVLPDGRLWQGPATDLFMLKFSYWWDA</sequence>
<feature type="chain" id="PRO_5045175710" evidence="1">
    <location>
        <begin position="22"/>
        <end position="869"/>
    </location>
</feature>
<proteinExistence type="predicted"/>
<feature type="domain" description="DUF5916" evidence="2">
    <location>
        <begin position="478"/>
        <end position="828"/>
    </location>
</feature>
<name>A0ABU5GVB7_9BACT</name>
<protein>
    <submittedName>
        <fullName evidence="3">DUF5916 domain-containing protein</fullName>
    </submittedName>
</protein>
<dbReference type="RefSeq" id="WP_321543842.1">
    <property type="nucleotide sequence ID" value="NZ_JAXIVS010000001.1"/>
</dbReference>
<dbReference type="EMBL" id="JAXIVS010000001">
    <property type="protein sequence ID" value="MDY7225123.1"/>
    <property type="molecule type" value="Genomic_DNA"/>
</dbReference>
<reference evidence="3 4" key="1">
    <citation type="submission" date="2023-12" db="EMBL/GenBank/DDBJ databases">
        <title>the genome sequence of Hyalangium sp. s54d21.</title>
        <authorList>
            <person name="Zhang X."/>
        </authorList>
    </citation>
    <scope>NUCLEOTIDE SEQUENCE [LARGE SCALE GENOMIC DNA]</scope>
    <source>
        <strain evidence="4">s54d21</strain>
    </source>
</reference>
<feature type="domain" description="DUF5916" evidence="2">
    <location>
        <begin position="238"/>
        <end position="347"/>
    </location>
</feature>
<accession>A0ABU5GVB7</accession>
<evidence type="ECO:0000256" key="1">
    <source>
        <dbReference type="SAM" id="SignalP"/>
    </source>
</evidence>
<keyword evidence="1" id="KW-0732">Signal</keyword>
<dbReference type="SUPFAM" id="SSF49344">
    <property type="entry name" value="CBD9-like"/>
    <property type="match status" value="1"/>
</dbReference>
<dbReference type="CDD" id="cd09618">
    <property type="entry name" value="CBM9_like_2"/>
    <property type="match status" value="1"/>
</dbReference>
<dbReference type="Pfam" id="PF19313">
    <property type="entry name" value="DUF5916"/>
    <property type="match status" value="2"/>
</dbReference>